<keyword evidence="4" id="KW-0808">Transferase</keyword>
<keyword evidence="9" id="KW-0472">Membrane</keyword>
<dbReference type="InterPro" id="IPR050482">
    <property type="entry name" value="Sensor_HK_TwoCompSys"/>
</dbReference>
<feature type="transmembrane region" description="Helical" evidence="9">
    <location>
        <begin position="54"/>
        <end position="73"/>
    </location>
</feature>
<dbReference type="Gene3D" id="3.30.565.10">
    <property type="entry name" value="Histidine kinase-like ATPase, C-terminal domain"/>
    <property type="match status" value="1"/>
</dbReference>
<keyword evidence="6 11" id="KW-0418">Kinase</keyword>
<feature type="transmembrane region" description="Helical" evidence="9">
    <location>
        <begin position="100"/>
        <end position="116"/>
    </location>
</feature>
<gene>
    <name evidence="11" type="ORF">J2S48_005125</name>
</gene>
<sequence length="420" mass="43807">MSAWPLSPTRTASTAEIVAAGVCGALAIGSLLALPLLAAAEPDEGIVAVSPADAAWWIVAALILVEAVALLWARRASGKVLVAVALVPLVHAIAVPGATFSLTTIAVSFGVCWAVLREPLRRLRVVLPVVVLLVAGSQTINDVRSGAALDIATITAASLQALAVVGIPLAIGLVLAARKDARVARGKELLALKREGDALIQAAVSRERMAMSRELHDIAAHHMSGIALLASAIYRQVDADPEAAKLAAQQVRAQSTTVLDDLRRVIGLLRDESESSRSVETLAAVHELVELRRSAGTEVELVLFTAEHELGAGVGPLGQLVAYRMVQESLANAAAHAPGANCVVEIDDRDPAHLSVLVQNDGAHAPDLGPGGGFGLIGMRERAELVAAELHHGPTQDGGWEVHLMLARDTTIEDLAEEPT</sequence>
<dbReference type="Pfam" id="PF07730">
    <property type="entry name" value="HisKA_3"/>
    <property type="match status" value="1"/>
</dbReference>
<dbReference type="PANTHER" id="PTHR24421:SF10">
    <property type="entry name" value="NITRATE_NITRITE SENSOR PROTEIN NARQ"/>
    <property type="match status" value="1"/>
</dbReference>
<protein>
    <recommendedName>
        <fullName evidence="2">histidine kinase</fullName>
        <ecNumber evidence="2">2.7.13.3</ecNumber>
    </recommendedName>
</protein>
<dbReference type="SUPFAM" id="SSF55874">
    <property type="entry name" value="ATPase domain of HSP90 chaperone/DNA topoisomerase II/histidine kinase"/>
    <property type="match status" value="1"/>
</dbReference>
<keyword evidence="8" id="KW-0902">Two-component regulatory system</keyword>
<evidence type="ECO:0000256" key="4">
    <source>
        <dbReference type="ARBA" id="ARBA00022679"/>
    </source>
</evidence>
<dbReference type="PANTHER" id="PTHR24421">
    <property type="entry name" value="NITRATE/NITRITE SENSOR PROTEIN NARX-RELATED"/>
    <property type="match status" value="1"/>
</dbReference>
<keyword evidence="9" id="KW-0812">Transmembrane</keyword>
<keyword evidence="3" id="KW-0597">Phosphoprotein</keyword>
<feature type="transmembrane region" description="Helical" evidence="9">
    <location>
        <begin position="12"/>
        <end position="34"/>
    </location>
</feature>
<dbReference type="EC" id="2.7.13.3" evidence="2"/>
<reference evidence="11 12" key="1">
    <citation type="submission" date="2023-07" db="EMBL/GenBank/DDBJ databases">
        <title>Sequencing the genomes of 1000 actinobacteria strains.</title>
        <authorList>
            <person name="Klenk H.-P."/>
        </authorList>
    </citation>
    <scope>NUCLEOTIDE SEQUENCE [LARGE SCALE GENOMIC DNA]</scope>
    <source>
        <strain evidence="11 12">DSM 45554</strain>
    </source>
</reference>
<feature type="domain" description="Signal transduction histidine kinase subgroup 3 dimerisation and phosphoacceptor" evidence="10">
    <location>
        <begin position="207"/>
        <end position="272"/>
    </location>
</feature>
<evidence type="ECO:0000256" key="1">
    <source>
        <dbReference type="ARBA" id="ARBA00000085"/>
    </source>
</evidence>
<dbReference type="InterPro" id="IPR011712">
    <property type="entry name" value="Sig_transdc_His_kin_sub3_dim/P"/>
</dbReference>
<dbReference type="InterPro" id="IPR036890">
    <property type="entry name" value="HATPase_C_sf"/>
</dbReference>
<keyword evidence="9" id="KW-1133">Transmembrane helix</keyword>
<name>A0ABU2CW80_9MICO</name>
<comment type="catalytic activity">
    <reaction evidence="1">
        <text>ATP + protein L-histidine = ADP + protein N-phospho-L-histidine.</text>
        <dbReference type="EC" id="2.7.13.3"/>
    </reaction>
</comment>
<evidence type="ECO:0000256" key="9">
    <source>
        <dbReference type="SAM" id="Phobius"/>
    </source>
</evidence>
<evidence type="ECO:0000256" key="8">
    <source>
        <dbReference type="ARBA" id="ARBA00023012"/>
    </source>
</evidence>
<keyword evidence="12" id="KW-1185">Reference proteome</keyword>
<comment type="caution">
    <text evidence="11">The sequence shown here is derived from an EMBL/GenBank/DDBJ whole genome shotgun (WGS) entry which is preliminary data.</text>
</comment>
<evidence type="ECO:0000256" key="3">
    <source>
        <dbReference type="ARBA" id="ARBA00022553"/>
    </source>
</evidence>
<organism evidence="11 12">
    <name type="scientific">Promicromonospora iranensis</name>
    <dbReference type="NCBI Taxonomy" id="1105144"/>
    <lineage>
        <taxon>Bacteria</taxon>
        <taxon>Bacillati</taxon>
        <taxon>Actinomycetota</taxon>
        <taxon>Actinomycetes</taxon>
        <taxon>Micrococcales</taxon>
        <taxon>Promicromonosporaceae</taxon>
        <taxon>Promicromonospora</taxon>
    </lineage>
</organism>
<evidence type="ECO:0000313" key="11">
    <source>
        <dbReference type="EMBL" id="MDR7385610.1"/>
    </source>
</evidence>
<feature type="transmembrane region" description="Helical" evidence="9">
    <location>
        <begin position="78"/>
        <end position="94"/>
    </location>
</feature>
<keyword evidence="5" id="KW-0547">Nucleotide-binding</keyword>
<evidence type="ECO:0000256" key="7">
    <source>
        <dbReference type="ARBA" id="ARBA00022840"/>
    </source>
</evidence>
<dbReference type="RefSeq" id="WP_274998228.1">
    <property type="nucleotide sequence ID" value="NZ_JAJQQP010000022.1"/>
</dbReference>
<feature type="transmembrane region" description="Helical" evidence="9">
    <location>
        <begin position="123"/>
        <end position="140"/>
    </location>
</feature>
<accession>A0ABU2CW80</accession>
<keyword evidence="7" id="KW-0067">ATP-binding</keyword>
<proteinExistence type="predicted"/>
<evidence type="ECO:0000259" key="10">
    <source>
        <dbReference type="Pfam" id="PF07730"/>
    </source>
</evidence>
<evidence type="ECO:0000256" key="2">
    <source>
        <dbReference type="ARBA" id="ARBA00012438"/>
    </source>
</evidence>
<evidence type="ECO:0000256" key="5">
    <source>
        <dbReference type="ARBA" id="ARBA00022741"/>
    </source>
</evidence>
<dbReference type="EMBL" id="JAVDYE010000001">
    <property type="protein sequence ID" value="MDR7385610.1"/>
    <property type="molecule type" value="Genomic_DNA"/>
</dbReference>
<dbReference type="Proteomes" id="UP001183585">
    <property type="component" value="Unassembled WGS sequence"/>
</dbReference>
<evidence type="ECO:0000256" key="6">
    <source>
        <dbReference type="ARBA" id="ARBA00022777"/>
    </source>
</evidence>
<dbReference type="GO" id="GO:0016301">
    <property type="term" value="F:kinase activity"/>
    <property type="evidence" value="ECO:0007669"/>
    <property type="project" value="UniProtKB-KW"/>
</dbReference>
<dbReference type="Gene3D" id="1.20.5.1930">
    <property type="match status" value="1"/>
</dbReference>
<feature type="transmembrane region" description="Helical" evidence="9">
    <location>
        <begin position="152"/>
        <end position="177"/>
    </location>
</feature>
<evidence type="ECO:0000313" key="12">
    <source>
        <dbReference type="Proteomes" id="UP001183585"/>
    </source>
</evidence>